<name>A0A177AZ57_9BILA</name>
<accession>A0A177AZ57</accession>
<evidence type="ECO:0000313" key="1">
    <source>
        <dbReference type="EMBL" id="OAF67298.1"/>
    </source>
</evidence>
<gene>
    <name evidence="1" type="ORF">A3Q56_04946</name>
</gene>
<evidence type="ECO:0000313" key="2">
    <source>
        <dbReference type="Proteomes" id="UP000078046"/>
    </source>
</evidence>
<protein>
    <submittedName>
        <fullName evidence="1">Uncharacterized protein</fullName>
    </submittedName>
</protein>
<comment type="caution">
    <text evidence="1">The sequence shown here is derived from an EMBL/GenBank/DDBJ whole genome shotgun (WGS) entry which is preliminary data.</text>
</comment>
<dbReference type="EMBL" id="LWCA01000698">
    <property type="protein sequence ID" value="OAF67298.1"/>
    <property type="molecule type" value="Genomic_DNA"/>
</dbReference>
<sequence>MVEINSFILQCFDNTKLQFNKITDLEDIIFNKFGLLLSNFGMENLEIILVVDVSKLRIDPASLYTDTSDDLTSLSNKNLNVI</sequence>
<dbReference type="Proteomes" id="UP000078046">
    <property type="component" value="Unassembled WGS sequence"/>
</dbReference>
<dbReference type="AlphaFoldDB" id="A0A177AZ57"/>
<keyword evidence="2" id="KW-1185">Reference proteome</keyword>
<proteinExistence type="predicted"/>
<reference evidence="1 2" key="1">
    <citation type="submission" date="2016-04" db="EMBL/GenBank/DDBJ databases">
        <title>The genome of Intoshia linei affirms orthonectids as highly simplified spiralians.</title>
        <authorList>
            <person name="Mikhailov K.V."/>
            <person name="Slusarev G.S."/>
            <person name="Nikitin M.A."/>
            <person name="Logacheva M.D."/>
            <person name="Penin A."/>
            <person name="Aleoshin V."/>
            <person name="Panchin Y.V."/>
        </authorList>
    </citation>
    <scope>NUCLEOTIDE SEQUENCE [LARGE SCALE GENOMIC DNA]</scope>
    <source>
        <strain evidence="1">Intl2013</strain>
        <tissue evidence="1">Whole animal</tissue>
    </source>
</reference>
<organism evidence="1 2">
    <name type="scientific">Intoshia linei</name>
    <dbReference type="NCBI Taxonomy" id="1819745"/>
    <lineage>
        <taxon>Eukaryota</taxon>
        <taxon>Metazoa</taxon>
        <taxon>Spiralia</taxon>
        <taxon>Lophotrochozoa</taxon>
        <taxon>Mesozoa</taxon>
        <taxon>Orthonectida</taxon>
        <taxon>Rhopaluridae</taxon>
        <taxon>Intoshia</taxon>
    </lineage>
</organism>